<dbReference type="Proteomes" id="UP001562159">
    <property type="component" value="Unassembled WGS sequence"/>
</dbReference>
<dbReference type="EMBL" id="JBGBPY010000001">
    <property type="protein sequence ID" value="MEY2182018.1"/>
    <property type="molecule type" value="Genomic_DNA"/>
</dbReference>
<protein>
    <submittedName>
        <fullName evidence="1">Uncharacterized protein</fullName>
    </submittedName>
</protein>
<evidence type="ECO:0000313" key="1">
    <source>
        <dbReference type="EMBL" id="MEY2182018.1"/>
    </source>
</evidence>
<organism evidence="1 2">
    <name type="scientific">Rhodanobacter humi</name>
    <dbReference type="NCBI Taxonomy" id="1888173"/>
    <lineage>
        <taxon>Bacteria</taxon>
        <taxon>Pseudomonadati</taxon>
        <taxon>Pseudomonadota</taxon>
        <taxon>Gammaproteobacteria</taxon>
        <taxon>Lysobacterales</taxon>
        <taxon>Rhodanobacteraceae</taxon>
        <taxon>Rhodanobacter</taxon>
    </lineage>
</organism>
<accession>A0ABV4ARU4</accession>
<evidence type="ECO:0000313" key="2">
    <source>
        <dbReference type="Proteomes" id="UP001562159"/>
    </source>
</evidence>
<comment type="caution">
    <text evidence="1">The sequence shown here is derived from an EMBL/GenBank/DDBJ whole genome shotgun (WGS) entry which is preliminary data.</text>
</comment>
<sequence>MTLAAPRNIDAVPKALLQASRNTGHLVLDSEPVHAGVPAKALTHILGWLY</sequence>
<gene>
    <name evidence="1" type="ORF">AB7878_06275</name>
</gene>
<keyword evidence="2" id="KW-1185">Reference proteome</keyword>
<reference evidence="1 2" key="1">
    <citation type="submission" date="2024-07" db="EMBL/GenBank/DDBJ databases">
        <title>Molecular mechanisms and environmental adaptations of flagellar loss and biofilm growth of Rhodanobacter under environmental stress.</title>
        <authorList>
            <person name="Chen M."/>
        </authorList>
    </citation>
    <scope>NUCLEOTIDE SEQUENCE [LARGE SCALE GENOMIC DNA]</scope>
    <source>
        <strain evidence="1 2">RS22</strain>
    </source>
</reference>
<proteinExistence type="predicted"/>
<name>A0ABV4ARU4_9GAMM</name>